<sequence>MYNNLEAINKITDKDVSIKEIKDYSFAKTQMNSPITISEFYESCKDYPIFFVKDANNSWMATVMLGYKEKENTFVDEKGIWAKHKYIPAHIRRYPFIFVTDNKSSQLTLGVEKDYKIKTQKDENRKLFDKDGNNSKFLNGILGFLNQYQKDSIETSSFIKQLDEWELLEEKNAKVIVSKDEQYNINGFYVVNEEKLKHLSKKRKEELFNKNAIPLITAHLISLSNIKRFS</sequence>
<dbReference type="EMBL" id="CP042652">
    <property type="protein sequence ID" value="QKE29366.1"/>
    <property type="molecule type" value="Genomic_DNA"/>
</dbReference>
<dbReference type="Proteomes" id="UP000503483">
    <property type="component" value="Chromosome"/>
</dbReference>
<name>A0A6M8EJ61_9BACT</name>
<organism evidence="1 2">
    <name type="scientific">Arcobacter acticola</name>
    <dbReference type="NCBI Taxonomy" id="1849015"/>
    <lineage>
        <taxon>Bacteria</taxon>
        <taxon>Pseudomonadati</taxon>
        <taxon>Campylobacterota</taxon>
        <taxon>Epsilonproteobacteria</taxon>
        <taxon>Campylobacterales</taxon>
        <taxon>Arcobacteraceae</taxon>
        <taxon>Arcobacter</taxon>
    </lineage>
</organism>
<dbReference type="InterPro" id="IPR010836">
    <property type="entry name" value="SapC"/>
</dbReference>
<dbReference type="KEGG" id="paco:AACT_2241"/>
<dbReference type="Pfam" id="PF07277">
    <property type="entry name" value="SapC"/>
    <property type="match status" value="1"/>
</dbReference>
<dbReference type="AlphaFoldDB" id="A0A6M8EJ61"/>
<gene>
    <name evidence="1" type="ORF">AACT_2241</name>
</gene>
<reference evidence="1 2" key="1">
    <citation type="submission" date="2019-08" db="EMBL/GenBank/DDBJ databases">
        <title>Complete genome sequence of Arcobacter acticola.</title>
        <authorList>
            <person name="Miller W."/>
        </authorList>
    </citation>
    <scope>NUCLEOTIDE SEQUENCE [LARGE SCALE GENOMIC DNA]</scope>
    <source>
        <strain evidence="1 2">KCTC 52212</strain>
    </source>
</reference>
<accession>A0A6M8EJ61</accession>
<evidence type="ECO:0000313" key="2">
    <source>
        <dbReference type="Proteomes" id="UP000503483"/>
    </source>
</evidence>
<keyword evidence="2" id="KW-1185">Reference proteome</keyword>
<evidence type="ECO:0000313" key="1">
    <source>
        <dbReference type="EMBL" id="QKE29366.1"/>
    </source>
</evidence>
<dbReference type="RefSeq" id="WP_172127024.1">
    <property type="nucleotide sequence ID" value="NZ_CP042652.1"/>
</dbReference>
<proteinExistence type="predicted"/>
<protein>
    <submittedName>
        <fullName evidence="1">SapC family protein</fullName>
    </submittedName>
</protein>